<organism evidence="3 4">
    <name type="scientific">Pseudodesulfovibrio karagichevae</name>
    <dbReference type="NCBI Taxonomy" id="3239305"/>
    <lineage>
        <taxon>Bacteria</taxon>
        <taxon>Pseudomonadati</taxon>
        <taxon>Thermodesulfobacteriota</taxon>
        <taxon>Desulfovibrionia</taxon>
        <taxon>Desulfovibrionales</taxon>
        <taxon>Desulfovibrionaceae</taxon>
    </lineage>
</organism>
<gene>
    <name evidence="3" type="ORF">AB6M95_10585</name>
</gene>
<feature type="chain" id="PRO_5046004435" evidence="2">
    <location>
        <begin position="24"/>
        <end position="342"/>
    </location>
</feature>
<dbReference type="Pfam" id="PF13343">
    <property type="entry name" value="SBP_bac_6"/>
    <property type="match status" value="1"/>
</dbReference>
<feature type="signal peptide" evidence="2">
    <location>
        <begin position="1"/>
        <end position="23"/>
    </location>
</feature>
<accession>A0ABV4K2L2</accession>
<dbReference type="EMBL" id="JBGLYH010000026">
    <property type="protein sequence ID" value="MEZ7197196.1"/>
    <property type="molecule type" value="Genomic_DNA"/>
</dbReference>
<keyword evidence="4" id="KW-1185">Reference proteome</keyword>
<evidence type="ECO:0000256" key="1">
    <source>
        <dbReference type="ARBA" id="ARBA00022729"/>
    </source>
</evidence>
<reference evidence="3 4" key="1">
    <citation type="submission" date="2024-08" db="EMBL/GenBank/DDBJ databases">
        <title>Sulfate-reducing bacteria isolated from formation water of the oil field in Kazakhstan and description of Pseudodesulfovibrio sp.</title>
        <authorList>
            <person name="Bidzhieva S.K."/>
            <person name="Tourova T.P."/>
            <person name="Grouzdev D.S."/>
            <person name="Beletsky A.V."/>
            <person name="Sokolova D.S."/>
            <person name="Samigullina S.R."/>
            <person name="Poltaraus A.B."/>
            <person name="Avtukh A.N."/>
            <person name="Tereshina V.M."/>
            <person name="Zhaparov N.S."/>
            <person name="Mardanov A.V."/>
            <person name="Nazina T.N."/>
        </authorList>
    </citation>
    <scope>NUCLEOTIDE SEQUENCE [LARGE SCALE GENOMIC DNA]</scope>
    <source>
        <strain evidence="3 4">9FUS</strain>
    </source>
</reference>
<dbReference type="PANTHER" id="PTHR30006">
    <property type="entry name" value="THIAMINE-BINDING PERIPLASMIC PROTEIN-RELATED"/>
    <property type="match status" value="1"/>
</dbReference>
<dbReference type="Proteomes" id="UP001568698">
    <property type="component" value="Unassembled WGS sequence"/>
</dbReference>
<protein>
    <submittedName>
        <fullName evidence="3">Extracellular solute-binding protein</fullName>
    </submittedName>
</protein>
<comment type="caution">
    <text evidence="3">The sequence shown here is derived from an EMBL/GenBank/DDBJ whole genome shotgun (WGS) entry which is preliminary data.</text>
</comment>
<evidence type="ECO:0000313" key="3">
    <source>
        <dbReference type="EMBL" id="MEZ7197196.1"/>
    </source>
</evidence>
<dbReference type="InterPro" id="IPR026045">
    <property type="entry name" value="Ferric-bd"/>
</dbReference>
<dbReference type="CDD" id="cd13552">
    <property type="entry name" value="PBP2_Fbp_like_6"/>
    <property type="match status" value="1"/>
</dbReference>
<proteinExistence type="predicted"/>
<dbReference type="SUPFAM" id="SSF53850">
    <property type="entry name" value="Periplasmic binding protein-like II"/>
    <property type="match status" value="1"/>
</dbReference>
<name>A0ABV4K2L2_9BACT</name>
<keyword evidence="1 2" id="KW-0732">Signal</keyword>
<evidence type="ECO:0000313" key="4">
    <source>
        <dbReference type="Proteomes" id="UP001568698"/>
    </source>
</evidence>
<dbReference type="PIRSF" id="PIRSF002825">
    <property type="entry name" value="CfbpA"/>
    <property type="match status" value="1"/>
</dbReference>
<dbReference type="Gene3D" id="3.40.190.10">
    <property type="entry name" value="Periplasmic binding protein-like II"/>
    <property type="match status" value="2"/>
</dbReference>
<evidence type="ECO:0000256" key="2">
    <source>
        <dbReference type="SAM" id="SignalP"/>
    </source>
</evidence>
<dbReference type="RefSeq" id="WP_371386717.1">
    <property type="nucleotide sequence ID" value="NZ_JBGLYH010000026.1"/>
</dbReference>
<dbReference type="PANTHER" id="PTHR30006:SF24">
    <property type="entry name" value="SLL0237 PROTEIN"/>
    <property type="match status" value="1"/>
</dbReference>
<sequence length="342" mass="37694">MKRIFCLLSSLALVALCASAALAGKLEDKVVVYSTHGESLLEAVADAFEAKTGVAVEFLNLKGELADRVRAEKANPQSDVMYGGPSSVYQELQAEDLFEPFTPTWAAKVNPLFKDKDGYWIGTIQTPVLLFYNTEMLTAAEAPKDWKDLADPRYKDLLVFRNALSSSARATYSALLQQYEKKGELDKGWAFLKAVDANTKRYYGSGSLLFQAIGRKEAAISFSVLNDIIDNMTKNKMPLQFIDAESGSPVITDGIAVIRHARHPEAAKAFVEFAGSAGVQAMLARKFNRMPTLPDALADAPAWMGKVKFKAMDVNWGELASRQSAWMQKWDAEVKDSAKDKK</sequence>